<dbReference type="GO" id="GO:0016776">
    <property type="term" value="F:phosphotransferase activity, phosphate group as acceptor"/>
    <property type="evidence" value="ECO:0007669"/>
    <property type="project" value="InterPro"/>
</dbReference>
<dbReference type="EMBL" id="BJNZ01000035">
    <property type="protein sequence ID" value="GED11702.1"/>
    <property type="molecule type" value="Genomic_DNA"/>
</dbReference>
<dbReference type="InterPro" id="IPR027417">
    <property type="entry name" value="P-loop_NTPase"/>
</dbReference>
<sequence>MSTTKKRSKKKHGKGSASGSGSGSGSASATLDADWEVAPTESLRVRTGFDLAAFDRGSTPGFAGDKAAGQALVARHADELSELQERLFAEGRSGGSRSVLLVLQGMDTAGKGGIVRHVVGLVDPQGVAHRSFGVPTPEERKHHYLWRIRRALPEPGYIGVFDRSHYEDVLVGRVDALAPPEVLEKRYDEINRFEEKVVASGTTIVKVALLVSYEEQRARLMERLERPDKFWKYNPNDVDSRQKWPAYQEAYQAVLDRTSTETAPWHVVPADRKWFARLAVSELLLDALRRLDLGWPPADVDIEVEKKRLAAT</sequence>
<dbReference type="AlphaFoldDB" id="A0A4Y4E273"/>
<protein>
    <recommendedName>
        <fullName evidence="2">Polyphosphate kinase-2-related domain-containing protein</fullName>
    </recommendedName>
</protein>
<name>A0A4Y4E273_CELCE</name>
<evidence type="ECO:0000259" key="2">
    <source>
        <dbReference type="Pfam" id="PF03976"/>
    </source>
</evidence>
<dbReference type="SUPFAM" id="SSF52540">
    <property type="entry name" value="P-loop containing nucleoside triphosphate hydrolases"/>
    <property type="match status" value="1"/>
</dbReference>
<dbReference type="Proteomes" id="UP000316659">
    <property type="component" value="Unassembled WGS sequence"/>
</dbReference>
<gene>
    <name evidence="3" type="ORF">CCE02nite_37010</name>
</gene>
<evidence type="ECO:0000256" key="1">
    <source>
        <dbReference type="SAM" id="MobiDB-lite"/>
    </source>
</evidence>
<dbReference type="GO" id="GO:0006797">
    <property type="term" value="P:polyphosphate metabolic process"/>
    <property type="evidence" value="ECO:0007669"/>
    <property type="project" value="InterPro"/>
</dbReference>
<proteinExistence type="predicted"/>
<feature type="domain" description="Polyphosphate kinase-2-related" evidence="2">
    <location>
        <begin position="65"/>
        <end position="289"/>
    </location>
</feature>
<feature type="region of interest" description="Disordered" evidence="1">
    <location>
        <begin position="1"/>
        <end position="33"/>
    </location>
</feature>
<reference evidence="3 4" key="1">
    <citation type="submission" date="2019-06" db="EMBL/GenBank/DDBJ databases">
        <title>Whole genome shotgun sequence of Cellulosimicrobium cellulans NBRC 15516.</title>
        <authorList>
            <person name="Hosoyama A."/>
            <person name="Uohara A."/>
            <person name="Ohji S."/>
            <person name="Ichikawa N."/>
        </authorList>
    </citation>
    <scope>NUCLEOTIDE SEQUENCE [LARGE SCALE GENOMIC DNA]</scope>
    <source>
        <strain evidence="3 4">NBRC 15516</strain>
    </source>
</reference>
<dbReference type="Pfam" id="PF03976">
    <property type="entry name" value="PPK2"/>
    <property type="match status" value="1"/>
</dbReference>
<feature type="compositionally biased region" description="Basic residues" evidence="1">
    <location>
        <begin position="1"/>
        <end position="14"/>
    </location>
</feature>
<dbReference type="NCBIfam" id="TIGR03709">
    <property type="entry name" value="PPK2_rel_1"/>
    <property type="match status" value="1"/>
</dbReference>
<dbReference type="InterPro" id="IPR022488">
    <property type="entry name" value="PPK2-related"/>
</dbReference>
<dbReference type="PANTHER" id="PTHR34383">
    <property type="entry name" value="POLYPHOSPHATE:AMP PHOSPHOTRANSFERASE-RELATED"/>
    <property type="match status" value="1"/>
</dbReference>
<accession>A0A4Y4E273</accession>
<organism evidence="3 4">
    <name type="scientific">Cellulosimicrobium cellulans</name>
    <name type="common">Arthrobacter luteus</name>
    <dbReference type="NCBI Taxonomy" id="1710"/>
    <lineage>
        <taxon>Bacteria</taxon>
        <taxon>Bacillati</taxon>
        <taxon>Actinomycetota</taxon>
        <taxon>Actinomycetes</taxon>
        <taxon>Micrococcales</taxon>
        <taxon>Promicromonosporaceae</taxon>
        <taxon>Cellulosimicrobium</taxon>
    </lineage>
</organism>
<dbReference type="Gene3D" id="3.40.50.300">
    <property type="entry name" value="P-loop containing nucleotide triphosphate hydrolases"/>
    <property type="match status" value="1"/>
</dbReference>
<evidence type="ECO:0000313" key="4">
    <source>
        <dbReference type="Proteomes" id="UP000316659"/>
    </source>
</evidence>
<dbReference type="InterPro" id="IPR022300">
    <property type="entry name" value="PPK2-rel_1"/>
</dbReference>
<dbReference type="RefSeq" id="WP_141391100.1">
    <property type="nucleotide sequence ID" value="NZ_BJNZ01000035.1"/>
</dbReference>
<comment type="caution">
    <text evidence="3">The sequence shown here is derived from an EMBL/GenBank/DDBJ whole genome shotgun (WGS) entry which is preliminary data.</text>
</comment>
<evidence type="ECO:0000313" key="3">
    <source>
        <dbReference type="EMBL" id="GED11702.1"/>
    </source>
</evidence>
<dbReference type="PANTHER" id="PTHR34383:SF3">
    <property type="entry name" value="POLYPHOSPHATE:AMP PHOSPHOTRANSFERASE"/>
    <property type="match status" value="1"/>
</dbReference>